<gene>
    <name evidence="1" type="ORF">PCAMFM013_S023g000159</name>
</gene>
<proteinExistence type="predicted"/>
<dbReference type="AlphaFoldDB" id="A0A0G4PNE5"/>
<name>A0A0G4PNE5_PENC3</name>
<organism evidence="1 2">
    <name type="scientific">Penicillium camemberti (strain FM 013)</name>
    <dbReference type="NCBI Taxonomy" id="1429867"/>
    <lineage>
        <taxon>Eukaryota</taxon>
        <taxon>Fungi</taxon>
        <taxon>Dikarya</taxon>
        <taxon>Ascomycota</taxon>
        <taxon>Pezizomycotina</taxon>
        <taxon>Eurotiomycetes</taxon>
        <taxon>Eurotiomycetidae</taxon>
        <taxon>Eurotiales</taxon>
        <taxon>Aspergillaceae</taxon>
        <taxon>Penicillium</taxon>
    </lineage>
</organism>
<dbReference type="Proteomes" id="UP000053732">
    <property type="component" value="Unassembled WGS sequence"/>
</dbReference>
<keyword evidence="2" id="KW-1185">Reference proteome</keyword>
<reference evidence="1 2" key="1">
    <citation type="journal article" date="2014" name="Nat. Commun.">
        <title>Multiple recent horizontal transfers of a large genomic region in cheese making fungi.</title>
        <authorList>
            <person name="Cheeseman K."/>
            <person name="Ropars J."/>
            <person name="Renault P."/>
            <person name="Dupont J."/>
            <person name="Gouzy J."/>
            <person name="Branca A."/>
            <person name="Abraham A.L."/>
            <person name="Ceppi M."/>
            <person name="Conseiller E."/>
            <person name="Debuchy R."/>
            <person name="Malagnac F."/>
            <person name="Goarin A."/>
            <person name="Silar P."/>
            <person name="Lacoste S."/>
            <person name="Sallet E."/>
            <person name="Bensimon A."/>
            <person name="Giraud T."/>
            <person name="Brygoo Y."/>
        </authorList>
    </citation>
    <scope>NUCLEOTIDE SEQUENCE [LARGE SCALE GENOMIC DNA]</scope>
    <source>
        <strain evidence="2">FM 013</strain>
    </source>
</reference>
<evidence type="ECO:0000313" key="2">
    <source>
        <dbReference type="Proteomes" id="UP000053732"/>
    </source>
</evidence>
<evidence type="ECO:0000313" key="1">
    <source>
        <dbReference type="EMBL" id="CRL27701.1"/>
    </source>
</evidence>
<sequence>MRINDAVNLSFLGVPLALPKSQASQGRFCLRDARTSKVVLLLVGLDRIFPSRPWRFAPYRRG</sequence>
<protein>
    <submittedName>
        <fullName evidence="1">Str. FM013</fullName>
    </submittedName>
</protein>
<accession>A0A0G4PNE5</accession>
<dbReference type="EMBL" id="HG793156">
    <property type="protein sequence ID" value="CRL27701.1"/>
    <property type="molecule type" value="Genomic_DNA"/>
</dbReference>